<dbReference type="AlphaFoldDB" id="A0AAV2A937"/>
<protein>
    <submittedName>
        <fullName evidence="2">Uncharacterized protein</fullName>
    </submittedName>
</protein>
<dbReference type="EMBL" id="CAXIEN010000133">
    <property type="protein sequence ID" value="CAL1280522.1"/>
    <property type="molecule type" value="Genomic_DNA"/>
</dbReference>
<gene>
    <name evidence="2" type="ORF">LARSCL_LOCUS11019</name>
</gene>
<proteinExistence type="predicted"/>
<evidence type="ECO:0000313" key="3">
    <source>
        <dbReference type="Proteomes" id="UP001497382"/>
    </source>
</evidence>
<dbReference type="Proteomes" id="UP001497382">
    <property type="component" value="Unassembled WGS sequence"/>
</dbReference>
<keyword evidence="3" id="KW-1185">Reference proteome</keyword>
<reference evidence="2 3" key="1">
    <citation type="submission" date="2024-04" db="EMBL/GenBank/DDBJ databases">
        <authorList>
            <person name="Rising A."/>
            <person name="Reimegard J."/>
            <person name="Sonavane S."/>
            <person name="Akerstrom W."/>
            <person name="Nylinder S."/>
            <person name="Hedman E."/>
            <person name="Kallberg Y."/>
        </authorList>
    </citation>
    <scope>NUCLEOTIDE SEQUENCE [LARGE SCALE GENOMIC DNA]</scope>
</reference>
<feature type="compositionally biased region" description="Basic residues" evidence="1">
    <location>
        <begin position="62"/>
        <end position="76"/>
    </location>
</feature>
<comment type="caution">
    <text evidence="2">The sequence shown here is derived from an EMBL/GenBank/DDBJ whole genome shotgun (WGS) entry which is preliminary data.</text>
</comment>
<name>A0AAV2A937_9ARAC</name>
<sequence length="90" mass="10251">AIEIKRIIITIKHRSEQLLLLPTVEINGHGLRQEIRGSRSLGLEVVKCKTNRSVNLPPIPGKSRKKKDHRNPHHGSHVSQLPPINQPWRP</sequence>
<feature type="non-terminal residue" evidence="2">
    <location>
        <position position="1"/>
    </location>
</feature>
<organism evidence="2 3">
    <name type="scientific">Larinioides sclopetarius</name>
    <dbReference type="NCBI Taxonomy" id="280406"/>
    <lineage>
        <taxon>Eukaryota</taxon>
        <taxon>Metazoa</taxon>
        <taxon>Ecdysozoa</taxon>
        <taxon>Arthropoda</taxon>
        <taxon>Chelicerata</taxon>
        <taxon>Arachnida</taxon>
        <taxon>Araneae</taxon>
        <taxon>Araneomorphae</taxon>
        <taxon>Entelegynae</taxon>
        <taxon>Araneoidea</taxon>
        <taxon>Araneidae</taxon>
        <taxon>Larinioides</taxon>
    </lineage>
</organism>
<evidence type="ECO:0000256" key="1">
    <source>
        <dbReference type="SAM" id="MobiDB-lite"/>
    </source>
</evidence>
<accession>A0AAV2A937</accession>
<feature type="region of interest" description="Disordered" evidence="1">
    <location>
        <begin position="52"/>
        <end position="90"/>
    </location>
</feature>
<evidence type="ECO:0000313" key="2">
    <source>
        <dbReference type="EMBL" id="CAL1280522.1"/>
    </source>
</evidence>